<evidence type="ECO:0000313" key="4">
    <source>
        <dbReference type="Proteomes" id="UP000824782"/>
    </source>
</evidence>
<dbReference type="EMBL" id="WNYA01000003">
    <property type="protein sequence ID" value="KAG8582603.1"/>
    <property type="molecule type" value="Genomic_DNA"/>
</dbReference>
<dbReference type="GO" id="GO:0005615">
    <property type="term" value="C:extracellular space"/>
    <property type="evidence" value="ECO:0007669"/>
    <property type="project" value="TreeGrafter"/>
</dbReference>
<dbReference type="Proteomes" id="UP000824782">
    <property type="component" value="Unassembled WGS sequence"/>
</dbReference>
<feature type="non-terminal residue" evidence="3">
    <location>
        <position position="1"/>
    </location>
</feature>
<gene>
    <name evidence="3" type="ORF">GDO81_008129</name>
</gene>
<evidence type="ECO:0000256" key="2">
    <source>
        <dbReference type="ARBA" id="ARBA00023180"/>
    </source>
</evidence>
<dbReference type="InterPro" id="IPR029052">
    <property type="entry name" value="Metallo-depent_PP-like"/>
</dbReference>
<evidence type="ECO:0000256" key="1">
    <source>
        <dbReference type="ARBA" id="ARBA00022801"/>
    </source>
</evidence>
<dbReference type="AlphaFoldDB" id="A0AAV7CCA0"/>
<keyword evidence="4" id="KW-1185">Reference proteome</keyword>
<evidence type="ECO:0000313" key="3">
    <source>
        <dbReference type="EMBL" id="KAG8582603.1"/>
    </source>
</evidence>
<keyword evidence="2" id="KW-0325">Glycoprotein</keyword>
<organism evidence="3 4">
    <name type="scientific">Engystomops pustulosus</name>
    <name type="common">Tungara frog</name>
    <name type="synonym">Physalaemus pustulosus</name>
    <dbReference type="NCBI Taxonomy" id="76066"/>
    <lineage>
        <taxon>Eukaryota</taxon>
        <taxon>Metazoa</taxon>
        <taxon>Chordata</taxon>
        <taxon>Craniata</taxon>
        <taxon>Vertebrata</taxon>
        <taxon>Euteleostomi</taxon>
        <taxon>Amphibia</taxon>
        <taxon>Batrachia</taxon>
        <taxon>Anura</taxon>
        <taxon>Neobatrachia</taxon>
        <taxon>Hyloidea</taxon>
        <taxon>Leptodactylidae</taxon>
        <taxon>Leiuperinae</taxon>
        <taxon>Engystomops</taxon>
    </lineage>
</organism>
<reference evidence="3" key="1">
    <citation type="thesis" date="2020" institute="ProQuest LLC" country="789 East Eisenhower Parkway, Ann Arbor, MI, USA">
        <title>Comparative Genomics and Chromosome Evolution.</title>
        <authorList>
            <person name="Mudd A.B."/>
        </authorList>
    </citation>
    <scope>NUCLEOTIDE SEQUENCE</scope>
    <source>
        <strain evidence="3">237g6f4</strain>
        <tissue evidence="3">Blood</tissue>
    </source>
</reference>
<dbReference type="PANTHER" id="PTHR10340:SF24">
    <property type="entry name" value="ACID SPHINGOMYELINASE-LIKE PHOSPHODIESTERASE 3A"/>
    <property type="match status" value="1"/>
</dbReference>
<sequence length="97" mass="11247">DQLPVSGSEIYTAVAEFWKPWLCEEALKTFRKGGYYSQVYKSSSKTSHPLRIISLNTNLYYDPNKVTLNITDPADQLLWLEETLQFSRQNNEKVTNL</sequence>
<protein>
    <submittedName>
        <fullName evidence="3">Uncharacterized protein</fullName>
    </submittedName>
</protein>
<keyword evidence="1" id="KW-0378">Hydrolase</keyword>
<dbReference type="PANTHER" id="PTHR10340">
    <property type="entry name" value="SPHINGOMYELIN PHOSPHODIESTERASE"/>
    <property type="match status" value="1"/>
</dbReference>
<accession>A0AAV7CCA0</accession>
<dbReference type="GO" id="GO:0008081">
    <property type="term" value="F:phosphoric diester hydrolase activity"/>
    <property type="evidence" value="ECO:0007669"/>
    <property type="project" value="TreeGrafter"/>
</dbReference>
<name>A0AAV7CCA0_ENGPU</name>
<proteinExistence type="predicted"/>
<dbReference type="SUPFAM" id="SSF56300">
    <property type="entry name" value="Metallo-dependent phosphatases"/>
    <property type="match status" value="1"/>
</dbReference>
<comment type="caution">
    <text evidence="3">The sequence shown here is derived from an EMBL/GenBank/DDBJ whole genome shotgun (WGS) entry which is preliminary data.</text>
</comment>